<reference evidence="7" key="1">
    <citation type="journal article" date="2014" name="Front. Microbiol.">
        <title>High frequency of phylogenetically diverse reductive dehalogenase-homologous genes in deep subseafloor sedimentary metagenomes.</title>
        <authorList>
            <person name="Kawai M."/>
            <person name="Futagami T."/>
            <person name="Toyoda A."/>
            <person name="Takaki Y."/>
            <person name="Nishi S."/>
            <person name="Hori S."/>
            <person name="Arai W."/>
            <person name="Tsubouchi T."/>
            <person name="Morono Y."/>
            <person name="Uchiyama I."/>
            <person name="Ito T."/>
            <person name="Fujiyama A."/>
            <person name="Inagaki F."/>
            <person name="Takami H."/>
        </authorList>
    </citation>
    <scope>NUCLEOTIDE SEQUENCE</scope>
    <source>
        <strain evidence="7">Expedition CK06-06</strain>
    </source>
</reference>
<dbReference type="CDD" id="cd04301">
    <property type="entry name" value="NAT_SF"/>
    <property type="match status" value="1"/>
</dbReference>
<evidence type="ECO:0000259" key="6">
    <source>
        <dbReference type="PROSITE" id="PS51186"/>
    </source>
</evidence>
<evidence type="ECO:0000256" key="4">
    <source>
        <dbReference type="ARBA" id="ARBA00023315"/>
    </source>
</evidence>
<evidence type="ECO:0000256" key="3">
    <source>
        <dbReference type="ARBA" id="ARBA00022679"/>
    </source>
</evidence>
<dbReference type="GO" id="GO:0016747">
    <property type="term" value="F:acyltransferase activity, transferring groups other than amino-acyl groups"/>
    <property type="evidence" value="ECO:0007669"/>
    <property type="project" value="InterPro"/>
</dbReference>
<dbReference type="EMBL" id="BARW01017265">
    <property type="protein sequence ID" value="GAJ00614.1"/>
    <property type="molecule type" value="Genomic_DNA"/>
</dbReference>
<evidence type="ECO:0000313" key="7">
    <source>
        <dbReference type="EMBL" id="GAJ00614.1"/>
    </source>
</evidence>
<evidence type="ECO:0000256" key="5">
    <source>
        <dbReference type="ARBA" id="ARBA00049880"/>
    </source>
</evidence>
<name>X1T5V1_9ZZZZ</name>
<dbReference type="Pfam" id="PF13508">
    <property type="entry name" value="Acetyltransf_7"/>
    <property type="match status" value="1"/>
</dbReference>
<dbReference type="AlphaFoldDB" id="X1T5V1"/>
<keyword evidence="3" id="KW-0808">Transferase</keyword>
<comment type="caution">
    <text evidence="7">The sequence shown here is derived from an EMBL/GenBank/DDBJ whole genome shotgun (WGS) entry which is preliminary data.</text>
</comment>
<dbReference type="PANTHER" id="PTHR36449">
    <property type="entry name" value="ACETYLTRANSFERASE-RELATED"/>
    <property type="match status" value="1"/>
</dbReference>
<keyword evidence="4" id="KW-0012">Acyltransferase</keyword>
<dbReference type="InterPro" id="IPR016181">
    <property type="entry name" value="Acyl_CoA_acyltransferase"/>
</dbReference>
<evidence type="ECO:0000256" key="1">
    <source>
        <dbReference type="ARBA" id="ARBA00022491"/>
    </source>
</evidence>
<gene>
    <name evidence="7" type="ORF">S12H4_29874</name>
</gene>
<feature type="domain" description="N-acetyltransferase" evidence="6">
    <location>
        <begin position="8"/>
        <end position="176"/>
    </location>
</feature>
<dbReference type="SUPFAM" id="SSF55729">
    <property type="entry name" value="Acyl-CoA N-acyltransferases (Nat)"/>
    <property type="match status" value="1"/>
</dbReference>
<organism evidence="7">
    <name type="scientific">marine sediment metagenome</name>
    <dbReference type="NCBI Taxonomy" id="412755"/>
    <lineage>
        <taxon>unclassified sequences</taxon>
        <taxon>metagenomes</taxon>
        <taxon>ecological metagenomes</taxon>
    </lineage>
</organism>
<protein>
    <recommendedName>
        <fullName evidence="6">N-acetyltransferase domain-containing protein</fullName>
    </recommendedName>
</protein>
<evidence type="ECO:0000256" key="2">
    <source>
        <dbReference type="ARBA" id="ARBA00022649"/>
    </source>
</evidence>
<keyword evidence="1" id="KW-0678">Repressor</keyword>
<dbReference type="PANTHER" id="PTHR36449:SF1">
    <property type="entry name" value="ACETYLTRANSFERASE"/>
    <property type="match status" value="1"/>
</dbReference>
<dbReference type="Gene3D" id="3.40.630.30">
    <property type="match status" value="1"/>
</dbReference>
<keyword evidence="2" id="KW-1277">Toxin-antitoxin system</keyword>
<sequence length="180" mass="20764">MPKLQKIDVNFPIDEVSFDSGISELNNFFYNDAIDYLRESYAQIYIIKENNNSITIGYIAISCGIVKFSEEIAKKKMLRNIPGLLVGRLAVNNKFQRKGYGLDLIKKAVNVAKKISIDVGCRLLIVDAKTTFKSISFYRKYNFKFIEPISGEKIFEELKNGEKPKKRSVKMFFDLHQIMK</sequence>
<accession>X1T5V1</accession>
<dbReference type="InterPro" id="IPR000182">
    <property type="entry name" value="GNAT_dom"/>
</dbReference>
<comment type="catalytic activity">
    <reaction evidence="5">
        <text>glycyl-tRNA(Gly) + acetyl-CoA = N-acetylglycyl-tRNA(Gly) + CoA + H(+)</text>
        <dbReference type="Rhea" id="RHEA:81867"/>
        <dbReference type="Rhea" id="RHEA-COMP:9683"/>
        <dbReference type="Rhea" id="RHEA-COMP:19766"/>
        <dbReference type="ChEBI" id="CHEBI:15378"/>
        <dbReference type="ChEBI" id="CHEBI:57287"/>
        <dbReference type="ChEBI" id="CHEBI:57288"/>
        <dbReference type="ChEBI" id="CHEBI:78522"/>
        <dbReference type="ChEBI" id="CHEBI:232036"/>
    </reaction>
</comment>
<proteinExistence type="predicted"/>
<dbReference type="PROSITE" id="PS51186">
    <property type="entry name" value="GNAT"/>
    <property type="match status" value="1"/>
</dbReference>